<dbReference type="PANTHER" id="PTHR48100">
    <property type="entry name" value="BROAD-SPECIFICITY PHOSPHATASE YOR283W-RELATED"/>
    <property type="match status" value="1"/>
</dbReference>
<evidence type="ECO:0000313" key="2">
    <source>
        <dbReference type="Proteomes" id="UP001297580"/>
    </source>
</evidence>
<name>A0ABY9Q9J9_GEOTD</name>
<reference evidence="1 2" key="1">
    <citation type="submission" date="2023-08" db="EMBL/GenBank/DDBJ databases">
        <title>Complete genome sequence of Geobacillus thermodenitrificans K1041, a genetically tractable strain representative of the genus Geobacillus.</title>
        <authorList>
            <person name="Kani S."/>
            <person name="Suzuki H."/>
        </authorList>
    </citation>
    <scope>NUCLEOTIDE SEQUENCE [LARGE SCALE GENOMIC DNA]</scope>
    <source>
        <strain evidence="1 2">K1041</strain>
    </source>
</reference>
<evidence type="ECO:0000313" key="1">
    <source>
        <dbReference type="EMBL" id="WMV74861.1"/>
    </source>
</evidence>
<dbReference type="Proteomes" id="UP001297580">
    <property type="component" value="Chromosome"/>
</dbReference>
<dbReference type="InterPro" id="IPR050275">
    <property type="entry name" value="PGM_Phosphatase"/>
</dbReference>
<proteinExistence type="predicted"/>
<dbReference type="Pfam" id="PF00300">
    <property type="entry name" value="His_Phos_1"/>
    <property type="match status" value="1"/>
</dbReference>
<sequence>MVQLPEMPISFDYKIWLRHFRLFWDLYRLGVVSIKLLPKRVDLSPLNGLIEYQSKEQIRLSSVGWLMHEVLWNQFKEHGRLYLPPVAEDEGQEGDCEWGNDLPLHLQTMLQTIQRLPFVTSVQIVGTKDQISGPMTFTGQGDSGVIRGSYSHEQKTWLFDIQTTAVDEMQVNAAIVELYQRFEPLVQTPSEKSVEFILVRHGQHVGEKEERIEGWADFELTDVGHKQAQLVAQYLKQNYPGIDALYTSSLMRARQTAEHIGRELGIQPLVLDDLRAMNYGKPSGLTKKEAEILYPVPPKQVIFNRAYDGESELEFHRRVVELFYELAHRHQGKTVCIVTHGRAINAILKEVMNLPLSHDFRVDSADTSIHHFVMRQNQTLLRRVNHTDHLVALQMDTAK</sequence>
<dbReference type="CDD" id="cd07067">
    <property type="entry name" value="HP_PGM_like"/>
    <property type="match status" value="1"/>
</dbReference>
<dbReference type="InterPro" id="IPR013078">
    <property type="entry name" value="His_Pase_superF_clade-1"/>
</dbReference>
<dbReference type="EMBL" id="CP133461">
    <property type="protein sequence ID" value="WMV74861.1"/>
    <property type="molecule type" value="Genomic_DNA"/>
</dbReference>
<dbReference type="SMART" id="SM00855">
    <property type="entry name" value="PGAM"/>
    <property type="match status" value="1"/>
</dbReference>
<dbReference type="Gene3D" id="3.40.50.1240">
    <property type="entry name" value="Phosphoglycerate mutase-like"/>
    <property type="match status" value="1"/>
</dbReference>
<dbReference type="GO" id="GO:0016787">
    <property type="term" value="F:hydrolase activity"/>
    <property type="evidence" value="ECO:0007669"/>
    <property type="project" value="UniProtKB-KW"/>
</dbReference>
<gene>
    <name evidence="1" type="ORF">HSX42_11195</name>
</gene>
<protein>
    <submittedName>
        <fullName evidence="1">Histidine phosphatase family protein</fullName>
        <ecNumber evidence="1">3.1.3.-</ecNumber>
    </submittedName>
</protein>
<dbReference type="RefSeq" id="WP_172437895.1">
    <property type="nucleotide sequence ID" value="NZ_CP017690.1"/>
</dbReference>
<dbReference type="SUPFAM" id="SSF53254">
    <property type="entry name" value="Phosphoglycerate mutase-like"/>
    <property type="match status" value="1"/>
</dbReference>
<accession>A0ABY9Q9J9</accession>
<organism evidence="1 2">
    <name type="scientific">Geobacillus thermodenitrificans</name>
    <dbReference type="NCBI Taxonomy" id="33940"/>
    <lineage>
        <taxon>Bacteria</taxon>
        <taxon>Bacillati</taxon>
        <taxon>Bacillota</taxon>
        <taxon>Bacilli</taxon>
        <taxon>Bacillales</taxon>
        <taxon>Anoxybacillaceae</taxon>
        <taxon>Geobacillus</taxon>
    </lineage>
</organism>
<dbReference type="EC" id="3.1.3.-" evidence="1"/>
<dbReference type="InterPro" id="IPR029033">
    <property type="entry name" value="His_PPase_superfam"/>
</dbReference>
<keyword evidence="2" id="KW-1185">Reference proteome</keyword>
<keyword evidence="1" id="KW-0378">Hydrolase</keyword>